<dbReference type="Proteomes" id="UP000185936">
    <property type="component" value="Unassembled WGS sequence"/>
</dbReference>
<organism evidence="4 5">
    <name type="scientific">Natronorubrum thiooxidans</name>
    <dbReference type="NCBI Taxonomy" id="308853"/>
    <lineage>
        <taxon>Archaea</taxon>
        <taxon>Methanobacteriati</taxon>
        <taxon>Methanobacteriota</taxon>
        <taxon>Stenosarchaea group</taxon>
        <taxon>Halobacteria</taxon>
        <taxon>Halobacteriales</taxon>
        <taxon>Natrialbaceae</taxon>
        <taxon>Natronorubrum</taxon>
    </lineage>
</organism>
<feature type="region of interest" description="Disordered" evidence="1">
    <location>
        <begin position="1"/>
        <end position="33"/>
    </location>
</feature>
<name>A0A1N7GZ47_9EURY</name>
<sequence>MFNVLMGKRSSWGAERGISKTDQTERESGNDTQLSRDAVFKTLSNRRRRLTLQYLSEHGTTDAPVRLRDLAEWIAAAENDVPVEAVTYKQRKRVYTSLYQSHLPALHRDGIVQYDRARGTISMTPVASTFDTYLGFAPQTTPVWPLYWLGLGVGLLLIAGLSWFDLVSLPISGPFFMLLVSVVVFVSAVLFAHSKDRR</sequence>
<protein>
    <recommendedName>
        <fullName evidence="3">DUF7344 domain-containing protein</fullName>
    </recommendedName>
</protein>
<feature type="domain" description="DUF7344" evidence="3">
    <location>
        <begin position="40"/>
        <end position="121"/>
    </location>
</feature>
<accession>A0A1N7GZ47</accession>
<dbReference type="AlphaFoldDB" id="A0A1N7GZ47"/>
<evidence type="ECO:0000256" key="2">
    <source>
        <dbReference type="SAM" id="Phobius"/>
    </source>
</evidence>
<reference evidence="5" key="1">
    <citation type="submission" date="2017-01" db="EMBL/GenBank/DDBJ databases">
        <authorList>
            <person name="Varghese N."/>
            <person name="Submissions S."/>
        </authorList>
    </citation>
    <scope>NUCLEOTIDE SEQUENCE [LARGE SCALE GENOMIC DNA]</scope>
    <source>
        <strain evidence="5">type strain: HArc-</strain>
    </source>
</reference>
<keyword evidence="5" id="KW-1185">Reference proteome</keyword>
<feature type="compositionally biased region" description="Basic and acidic residues" evidence="1">
    <location>
        <begin position="17"/>
        <end position="29"/>
    </location>
</feature>
<dbReference type="Pfam" id="PF24035">
    <property type="entry name" value="DUF7344"/>
    <property type="match status" value="1"/>
</dbReference>
<feature type="transmembrane region" description="Helical" evidence="2">
    <location>
        <begin position="170"/>
        <end position="192"/>
    </location>
</feature>
<gene>
    <name evidence="4" type="ORF">SAMN05421752_11840</name>
</gene>
<feature type="transmembrane region" description="Helical" evidence="2">
    <location>
        <begin position="146"/>
        <end position="164"/>
    </location>
</feature>
<evidence type="ECO:0000259" key="3">
    <source>
        <dbReference type="Pfam" id="PF24035"/>
    </source>
</evidence>
<evidence type="ECO:0000256" key="1">
    <source>
        <dbReference type="SAM" id="MobiDB-lite"/>
    </source>
</evidence>
<keyword evidence="2" id="KW-0472">Membrane</keyword>
<evidence type="ECO:0000313" key="4">
    <source>
        <dbReference type="EMBL" id="SIS17864.1"/>
    </source>
</evidence>
<evidence type="ECO:0000313" key="5">
    <source>
        <dbReference type="Proteomes" id="UP000185936"/>
    </source>
</evidence>
<proteinExistence type="predicted"/>
<keyword evidence="2" id="KW-0812">Transmembrane</keyword>
<dbReference type="EMBL" id="FTNR01000018">
    <property type="protein sequence ID" value="SIS17864.1"/>
    <property type="molecule type" value="Genomic_DNA"/>
</dbReference>
<keyword evidence="2" id="KW-1133">Transmembrane helix</keyword>
<dbReference type="InterPro" id="IPR055768">
    <property type="entry name" value="DUF7344"/>
</dbReference>